<dbReference type="InterPro" id="IPR050416">
    <property type="entry name" value="FAD-linked_Oxidoreductase"/>
</dbReference>
<keyword evidence="9" id="KW-1185">Reference proteome</keyword>
<dbReference type="Gene3D" id="3.30.43.10">
    <property type="entry name" value="Uridine Diphospho-n-acetylenolpyruvylglucosamine Reductase, domain 2"/>
    <property type="match status" value="1"/>
</dbReference>
<reference evidence="8 9" key="1">
    <citation type="journal article" date="2019" name="Nat. Ecol. Evol.">
        <title>Megaphylogeny resolves global patterns of mushroom evolution.</title>
        <authorList>
            <person name="Varga T."/>
            <person name="Krizsan K."/>
            <person name="Foldi C."/>
            <person name="Dima B."/>
            <person name="Sanchez-Garcia M."/>
            <person name="Sanchez-Ramirez S."/>
            <person name="Szollosi G.J."/>
            <person name="Szarkandi J.G."/>
            <person name="Papp V."/>
            <person name="Albert L."/>
            <person name="Andreopoulos W."/>
            <person name="Angelini C."/>
            <person name="Antonin V."/>
            <person name="Barry K.W."/>
            <person name="Bougher N.L."/>
            <person name="Buchanan P."/>
            <person name="Buyck B."/>
            <person name="Bense V."/>
            <person name="Catcheside P."/>
            <person name="Chovatia M."/>
            <person name="Cooper J."/>
            <person name="Damon W."/>
            <person name="Desjardin D."/>
            <person name="Finy P."/>
            <person name="Geml J."/>
            <person name="Haridas S."/>
            <person name="Hughes K."/>
            <person name="Justo A."/>
            <person name="Karasinski D."/>
            <person name="Kautmanova I."/>
            <person name="Kiss B."/>
            <person name="Kocsube S."/>
            <person name="Kotiranta H."/>
            <person name="LaButti K.M."/>
            <person name="Lechner B.E."/>
            <person name="Liimatainen K."/>
            <person name="Lipzen A."/>
            <person name="Lukacs Z."/>
            <person name="Mihaltcheva S."/>
            <person name="Morgado L.N."/>
            <person name="Niskanen T."/>
            <person name="Noordeloos M.E."/>
            <person name="Ohm R.A."/>
            <person name="Ortiz-Santana B."/>
            <person name="Ovrebo C."/>
            <person name="Racz N."/>
            <person name="Riley R."/>
            <person name="Savchenko A."/>
            <person name="Shiryaev A."/>
            <person name="Soop K."/>
            <person name="Spirin V."/>
            <person name="Szebenyi C."/>
            <person name="Tomsovsky M."/>
            <person name="Tulloss R.E."/>
            <person name="Uehling J."/>
            <person name="Grigoriev I.V."/>
            <person name="Vagvolgyi C."/>
            <person name="Papp T."/>
            <person name="Martin F.M."/>
            <person name="Miettinen O."/>
            <person name="Hibbett D.S."/>
            <person name="Nagy L.G."/>
        </authorList>
    </citation>
    <scope>NUCLEOTIDE SEQUENCE [LARGE SCALE GENOMIC DNA]</scope>
    <source>
        <strain evidence="8 9">CBS 166.37</strain>
    </source>
</reference>
<keyword evidence="3" id="KW-0285">Flavoprotein</keyword>
<feature type="compositionally biased region" description="Basic and acidic residues" evidence="6">
    <location>
        <begin position="132"/>
        <end position="144"/>
    </location>
</feature>
<evidence type="ECO:0000256" key="5">
    <source>
        <dbReference type="ARBA" id="ARBA00023002"/>
    </source>
</evidence>
<comment type="cofactor">
    <cofactor evidence="1">
        <name>FAD</name>
        <dbReference type="ChEBI" id="CHEBI:57692"/>
    </cofactor>
</comment>
<comment type="similarity">
    <text evidence="2">Belongs to the oxygen-dependent FAD-linked oxidoreductase family.</text>
</comment>
<dbReference type="Pfam" id="PF08031">
    <property type="entry name" value="BBE"/>
    <property type="match status" value="1"/>
</dbReference>
<feature type="compositionally biased region" description="Polar residues" evidence="6">
    <location>
        <begin position="177"/>
        <end position="190"/>
    </location>
</feature>
<proteinExistence type="inferred from homology"/>
<dbReference type="Gene3D" id="3.40.462.20">
    <property type="match status" value="1"/>
</dbReference>
<evidence type="ECO:0000256" key="1">
    <source>
        <dbReference type="ARBA" id="ARBA00001974"/>
    </source>
</evidence>
<dbReference type="InterPro" id="IPR016167">
    <property type="entry name" value="FAD-bd_PCMH_sub1"/>
</dbReference>
<evidence type="ECO:0000256" key="2">
    <source>
        <dbReference type="ARBA" id="ARBA00005466"/>
    </source>
</evidence>
<dbReference type="EMBL" id="ML213590">
    <property type="protein sequence ID" value="TFK44985.1"/>
    <property type="molecule type" value="Genomic_DNA"/>
</dbReference>
<protein>
    <recommendedName>
        <fullName evidence="7">FAD-binding PCMH-type domain-containing protein</fullName>
    </recommendedName>
</protein>
<evidence type="ECO:0000313" key="9">
    <source>
        <dbReference type="Proteomes" id="UP000308652"/>
    </source>
</evidence>
<feature type="compositionally biased region" description="Polar residues" evidence="6">
    <location>
        <begin position="222"/>
        <end position="238"/>
    </location>
</feature>
<dbReference type="InterPro" id="IPR036318">
    <property type="entry name" value="FAD-bd_PCMH-like_sf"/>
</dbReference>
<keyword evidence="5" id="KW-0560">Oxidoreductase</keyword>
<dbReference type="PANTHER" id="PTHR42973:SF39">
    <property type="entry name" value="FAD-BINDING PCMH-TYPE DOMAIN-CONTAINING PROTEIN"/>
    <property type="match status" value="1"/>
</dbReference>
<dbReference type="OrthoDB" id="9996127at2759"/>
<dbReference type="PROSITE" id="PS51387">
    <property type="entry name" value="FAD_PCMH"/>
    <property type="match status" value="1"/>
</dbReference>
<dbReference type="SUPFAM" id="SSF56176">
    <property type="entry name" value="FAD-binding/transporter-associated domain-like"/>
    <property type="match status" value="2"/>
</dbReference>
<dbReference type="PANTHER" id="PTHR42973">
    <property type="entry name" value="BINDING OXIDOREDUCTASE, PUTATIVE (AFU_ORTHOLOGUE AFUA_1G17690)-RELATED"/>
    <property type="match status" value="1"/>
</dbReference>
<sequence length="701" mass="75590">MSSPLSEDIYKELAAACRGPVYRSSDSGFGDYSTIFNGNVKTLAKGVVCPLDSQDVSKIIVFCTKHSLTPSIKAGGYGTAGWAIGGDIIVDLSKIVGVEIETPLADGSFTSLRDASNNNTVKEASTTSGKRRREDDAELRRYDDASQAVASFLRGPPLSAQSTDGPSPSIRRRLNPDSPSIHDSQGISRQESQESDHGSRSSTSEVGSGPSSDSRSTSMISTAGTSPSPPADNNTSLDSSSMASSSAARIGADPFGYLDNPNNFPPAPPPSTVQAAYNPHAMQSWGAGTSALFSNPTGPLATMNMRAHAQPEHPHAFVTFGAGMRQKEIDAYTAKHPLGGKYSTGVAIPYHVPFAAHPVGSSIMLLGGFGFLSRLHGLSIDNLVEVEMVLADGRIVIVNEHDYPDLWWSLRGAGPVLGVATRYKAKAFPVPVVFAGNLIYRFNKATAPSLIKHFRDCVKGAPRELYANVLLTAGPAGKDSLIVVQMCYVGPKEKGQEYLAAISSWDGEVSLLNEVNEKSFLHQQDSVAQVLRGKAGRQWFIRSALISSLPDDIINQTVMKFADTPVGCTWLFELAGGAITDFEDNVIPKPQREAAFTIAALHQWEMDIDDDRCVDSAEEWIAGTLKPVHVGGPFPSFLGRHETPERTKACFGDNWKRLCEIKNFYDPNNLFKSTFWPLNAEGDEVQAHTHEPPTPEFIGKE</sequence>
<evidence type="ECO:0000256" key="6">
    <source>
        <dbReference type="SAM" id="MobiDB-lite"/>
    </source>
</evidence>
<dbReference type="InterPro" id="IPR012951">
    <property type="entry name" value="BBE"/>
</dbReference>
<feature type="compositionally biased region" description="Low complexity" evidence="6">
    <location>
        <begin position="200"/>
        <end position="221"/>
    </location>
</feature>
<organism evidence="8 9">
    <name type="scientific">Crucibulum laeve</name>
    <dbReference type="NCBI Taxonomy" id="68775"/>
    <lineage>
        <taxon>Eukaryota</taxon>
        <taxon>Fungi</taxon>
        <taxon>Dikarya</taxon>
        <taxon>Basidiomycota</taxon>
        <taxon>Agaricomycotina</taxon>
        <taxon>Agaricomycetes</taxon>
        <taxon>Agaricomycetidae</taxon>
        <taxon>Agaricales</taxon>
        <taxon>Agaricineae</taxon>
        <taxon>Nidulariaceae</taxon>
        <taxon>Crucibulum</taxon>
    </lineage>
</organism>
<accession>A0A5C3MJX5</accession>
<dbReference type="InterPro" id="IPR016166">
    <property type="entry name" value="FAD-bd_PCMH"/>
</dbReference>
<name>A0A5C3MJX5_9AGAR</name>
<evidence type="ECO:0000313" key="8">
    <source>
        <dbReference type="EMBL" id="TFK44985.1"/>
    </source>
</evidence>
<feature type="compositionally biased region" description="Polar residues" evidence="6">
    <location>
        <begin position="111"/>
        <end position="128"/>
    </location>
</feature>
<dbReference type="InterPro" id="IPR016169">
    <property type="entry name" value="FAD-bd_PCMH_sub2"/>
</dbReference>
<dbReference type="STRING" id="68775.A0A5C3MJX5"/>
<dbReference type="Gene3D" id="3.30.465.10">
    <property type="match status" value="1"/>
</dbReference>
<dbReference type="Proteomes" id="UP000308652">
    <property type="component" value="Unassembled WGS sequence"/>
</dbReference>
<feature type="region of interest" description="Disordered" evidence="6">
    <location>
        <begin position="111"/>
        <end position="247"/>
    </location>
</feature>
<evidence type="ECO:0000256" key="4">
    <source>
        <dbReference type="ARBA" id="ARBA00022827"/>
    </source>
</evidence>
<dbReference type="AlphaFoldDB" id="A0A5C3MJX5"/>
<gene>
    <name evidence="8" type="ORF">BDQ12DRAFT_673909</name>
</gene>
<keyword evidence="4" id="KW-0274">FAD</keyword>
<feature type="domain" description="FAD-binding PCMH-type" evidence="7">
    <location>
        <begin position="250"/>
        <end position="430"/>
    </location>
</feature>
<evidence type="ECO:0000259" key="7">
    <source>
        <dbReference type="PROSITE" id="PS51387"/>
    </source>
</evidence>
<dbReference type="GO" id="GO:0071949">
    <property type="term" value="F:FAD binding"/>
    <property type="evidence" value="ECO:0007669"/>
    <property type="project" value="InterPro"/>
</dbReference>
<dbReference type="GO" id="GO:0016491">
    <property type="term" value="F:oxidoreductase activity"/>
    <property type="evidence" value="ECO:0007669"/>
    <property type="project" value="UniProtKB-KW"/>
</dbReference>
<evidence type="ECO:0000256" key="3">
    <source>
        <dbReference type="ARBA" id="ARBA00022630"/>
    </source>
</evidence>